<evidence type="ECO:0000313" key="10">
    <source>
        <dbReference type="Proteomes" id="UP000253772"/>
    </source>
</evidence>
<evidence type="ECO:0000259" key="6">
    <source>
        <dbReference type="Pfam" id="PF00441"/>
    </source>
</evidence>
<comment type="similarity">
    <text evidence="2">Belongs to the acyl-CoA dehydrogenase family.</text>
</comment>
<evidence type="ECO:0000313" key="9">
    <source>
        <dbReference type="EMBL" id="QBP12437.1"/>
    </source>
</evidence>
<comment type="cofactor">
    <cofactor evidence="1">
        <name>FAD</name>
        <dbReference type="ChEBI" id="CHEBI:57692"/>
    </cofactor>
</comment>
<feature type="domain" description="Acyl-CoA oxidase/dehydrogenase middle" evidence="7">
    <location>
        <begin position="139"/>
        <end position="199"/>
    </location>
</feature>
<evidence type="ECO:0000256" key="1">
    <source>
        <dbReference type="ARBA" id="ARBA00001974"/>
    </source>
</evidence>
<dbReference type="InterPro" id="IPR046373">
    <property type="entry name" value="Acyl-CoA_Oxase/DH_mid-dom_sf"/>
</dbReference>
<dbReference type="Gene3D" id="2.40.110.10">
    <property type="entry name" value="Butyryl-CoA Dehydrogenase, subunit A, domain 2"/>
    <property type="match status" value="1"/>
</dbReference>
<proteinExistence type="inferred from homology"/>
<dbReference type="RefSeq" id="WP_024570761.1">
    <property type="nucleotide sequence ID" value="NZ_CP037901.1"/>
</dbReference>
<gene>
    <name evidence="9" type="ORF">DDF84_022115</name>
</gene>
<protein>
    <submittedName>
        <fullName evidence="9">Acyl-CoA dehydrogenase</fullName>
    </submittedName>
</protein>
<organism evidence="9 10">
    <name type="scientific">Cupriavidus metallidurans</name>
    <dbReference type="NCBI Taxonomy" id="119219"/>
    <lineage>
        <taxon>Bacteria</taxon>
        <taxon>Pseudomonadati</taxon>
        <taxon>Pseudomonadota</taxon>
        <taxon>Betaproteobacteria</taxon>
        <taxon>Burkholderiales</taxon>
        <taxon>Burkholderiaceae</taxon>
        <taxon>Cupriavidus</taxon>
    </lineage>
</organism>
<dbReference type="OrthoDB" id="9769473at2"/>
<dbReference type="InterPro" id="IPR036250">
    <property type="entry name" value="AcylCo_DH-like_C"/>
</dbReference>
<dbReference type="Gene3D" id="1.10.540.10">
    <property type="entry name" value="Acyl-CoA dehydrogenase/oxidase, N-terminal domain"/>
    <property type="match status" value="1"/>
</dbReference>
<dbReference type="Pfam" id="PF02770">
    <property type="entry name" value="Acyl-CoA_dh_M"/>
    <property type="match status" value="1"/>
</dbReference>
<keyword evidence="3" id="KW-0285">Flavoprotein</keyword>
<dbReference type="InterPro" id="IPR013786">
    <property type="entry name" value="AcylCoA_DH/ox_N"/>
</dbReference>
<dbReference type="EMBL" id="CP037901">
    <property type="protein sequence ID" value="QBP12437.1"/>
    <property type="molecule type" value="Genomic_DNA"/>
</dbReference>
<keyword evidence="5" id="KW-0560">Oxidoreductase</keyword>
<evidence type="ECO:0000256" key="2">
    <source>
        <dbReference type="ARBA" id="ARBA00009347"/>
    </source>
</evidence>
<dbReference type="Pfam" id="PF00441">
    <property type="entry name" value="Acyl-CoA_dh_1"/>
    <property type="match status" value="1"/>
</dbReference>
<evidence type="ECO:0000259" key="7">
    <source>
        <dbReference type="Pfam" id="PF02770"/>
    </source>
</evidence>
<dbReference type="InterPro" id="IPR009100">
    <property type="entry name" value="AcylCoA_DH/oxidase_NM_dom_sf"/>
</dbReference>
<dbReference type="Gene3D" id="1.20.140.10">
    <property type="entry name" value="Butyryl-CoA Dehydrogenase, subunit A, domain 3"/>
    <property type="match status" value="1"/>
</dbReference>
<evidence type="ECO:0000256" key="4">
    <source>
        <dbReference type="ARBA" id="ARBA00022827"/>
    </source>
</evidence>
<dbReference type="CDD" id="cd00567">
    <property type="entry name" value="ACAD"/>
    <property type="match status" value="1"/>
</dbReference>
<dbReference type="InterPro" id="IPR009075">
    <property type="entry name" value="AcylCo_DH/oxidase_C"/>
</dbReference>
<dbReference type="AlphaFoldDB" id="A0A482IYG7"/>
<dbReference type="Pfam" id="PF02771">
    <property type="entry name" value="Acyl-CoA_dh_N"/>
    <property type="match status" value="1"/>
</dbReference>
<dbReference type="SUPFAM" id="SSF56645">
    <property type="entry name" value="Acyl-CoA dehydrogenase NM domain-like"/>
    <property type="match status" value="1"/>
</dbReference>
<feature type="domain" description="Acyl-CoA dehydrogenase/oxidase N-terminal" evidence="8">
    <location>
        <begin position="7"/>
        <end position="119"/>
    </location>
</feature>
<dbReference type="Proteomes" id="UP000253772">
    <property type="component" value="Chromosome c2"/>
</dbReference>
<dbReference type="InterPro" id="IPR037069">
    <property type="entry name" value="AcylCoA_DH/ox_N_sf"/>
</dbReference>
<name>A0A482IYG7_9BURK</name>
<dbReference type="InterPro" id="IPR006091">
    <property type="entry name" value="Acyl-CoA_Oxase/DH_mid-dom"/>
</dbReference>
<sequence>MPIVFDDTQEMLRDSALAFLKDNAPISALRTLRDTHDPVGFSRDLWRQAAELGFTGVLIDEAYGGSGLGVVEAGIIAEAIGATLAPLPFLSTSVLGASLLGLFGSDTQRSALLPEMASGRHLTALALDEGSKHRPDRITMLARRHGDGYMLDGSKVFVVDGHVADTLIVVAKDAQAGVDGDISLFLVPRDSAGVRVERCVIADATNAARVTFEGVRIPAYALLGRAGNGAAMLDKVLDIARAVLSSELVGIADATFARTLAYLKERSQFGKQIGEFQALQHRAAHLFAEIELARAAVLQCQQRLDAGRSDGPEPLVCVAKAKAGTTATLAVQEGVQMHGGIGMTDELDIGFYMKRARTAQEWLGDANWQLNRWAGMRGY</sequence>
<accession>A0A482IYG7</accession>
<evidence type="ECO:0000259" key="8">
    <source>
        <dbReference type="Pfam" id="PF02771"/>
    </source>
</evidence>
<reference evidence="9 10" key="1">
    <citation type="submission" date="2019-03" db="EMBL/GenBank/DDBJ databases">
        <title>Comparative insights into the high quality Complete genome sequence of highly metal resistant Cupriavidus metallidurans strain BS1 isolated from a gold-copper mine.</title>
        <authorList>
            <person name="Mazhar H.S."/>
            <person name="Rensing C."/>
        </authorList>
    </citation>
    <scope>NUCLEOTIDE SEQUENCE [LARGE SCALE GENOMIC DNA]</scope>
    <source>
        <strain evidence="9 10">BS1</strain>
    </source>
</reference>
<keyword evidence="4" id="KW-0274">FAD</keyword>
<dbReference type="PANTHER" id="PTHR43884">
    <property type="entry name" value="ACYL-COA DEHYDROGENASE"/>
    <property type="match status" value="1"/>
</dbReference>
<dbReference type="GO" id="GO:0003995">
    <property type="term" value="F:acyl-CoA dehydrogenase activity"/>
    <property type="evidence" value="ECO:0007669"/>
    <property type="project" value="TreeGrafter"/>
</dbReference>
<dbReference type="PANTHER" id="PTHR43884:SF20">
    <property type="entry name" value="ACYL-COA DEHYDROGENASE FADE28"/>
    <property type="match status" value="1"/>
</dbReference>
<evidence type="ECO:0000256" key="3">
    <source>
        <dbReference type="ARBA" id="ARBA00022630"/>
    </source>
</evidence>
<dbReference type="GO" id="GO:0050660">
    <property type="term" value="F:flavin adenine dinucleotide binding"/>
    <property type="evidence" value="ECO:0007669"/>
    <property type="project" value="InterPro"/>
</dbReference>
<dbReference type="SUPFAM" id="SSF47203">
    <property type="entry name" value="Acyl-CoA dehydrogenase C-terminal domain-like"/>
    <property type="match status" value="1"/>
</dbReference>
<evidence type="ECO:0000256" key="5">
    <source>
        <dbReference type="ARBA" id="ARBA00023002"/>
    </source>
</evidence>
<feature type="domain" description="Acyl-CoA dehydrogenase/oxidase C-terminal" evidence="6">
    <location>
        <begin position="227"/>
        <end position="372"/>
    </location>
</feature>